<protein>
    <recommendedName>
        <fullName evidence="4">WG containing repeat-containing protein</fullName>
    </recommendedName>
</protein>
<evidence type="ECO:0000313" key="2">
    <source>
        <dbReference type="EMBL" id="SDD13484.1"/>
    </source>
</evidence>
<dbReference type="STRING" id="686796.SAMN04488104_101613"/>
<gene>
    <name evidence="2" type="ORF">SAMN04488104_101613</name>
</gene>
<evidence type="ECO:0008006" key="4">
    <source>
        <dbReference type="Google" id="ProtNLM"/>
    </source>
</evidence>
<dbReference type="AlphaFoldDB" id="A0A1G6S9Y7"/>
<name>A0A1G6S9Y7_9BACT</name>
<evidence type="ECO:0000256" key="1">
    <source>
        <dbReference type="SAM" id="SignalP"/>
    </source>
</evidence>
<sequence length="324" mass="36567">MKINFLSISLLVLIVNISHAQQEGDYSEDFNKDGIPDKMEIWYDGGSGFGGYYGHVKNGATGKIYELNTWGCFCDIKLVVPFPPEARLSEHKPFYDALAEKLFPDIQAEPDPTLDWIIQANLQAIIPVEDDLFDLILPVKPFWNNGPIGKISKYQLKIDDRMIKSAYHPIQEPPAWIDESKEGSLEYYGNNHDLHQEQINVEESDLILWRGKHSLILKNGSDEAVLFVTDHPLTSGPERLRDPSISSVVSNGEFAFFTVSETPEPAFRIFVSDLNTGRVARLKAPFFGYGGKISIEENKLYNQEGQIVVEDVSNVLTNLAERNF</sequence>
<keyword evidence="1" id="KW-0732">Signal</keyword>
<dbReference type="RefSeq" id="WP_087939362.1">
    <property type="nucleotide sequence ID" value="NZ_FNAC01000016.1"/>
</dbReference>
<proteinExistence type="predicted"/>
<accession>A0A1G6S9Y7</accession>
<reference evidence="3" key="1">
    <citation type="submission" date="2016-10" db="EMBL/GenBank/DDBJ databases">
        <authorList>
            <person name="Varghese N."/>
            <person name="Submissions S."/>
        </authorList>
    </citation>
    <scope>NUCLEOTIDE SEQUENCE [LARGE SCALE GENOMIC DNA]</scope>
    <source>
        <strain evidence="3">DSM 23095</strain>
    </source>
</reference>
<feature type="signal peptide" evidence="1">
    <location>
        <begin position="1"/>
        <end position="20"/>
    </location>
</feature>
<dbReference type="OrthoDB" id="678905at2"/>
<dbReference type="EMBL" id="FNAC01000016">
    <property type="protein sequence ID" value="SDD13484.1"/>
    <property type="molecule type" value="Genomic_DNA"/>
</dbReference>
<feature type="chain" id="PRO_5011763765" description="WG containing repeat-containing protein" evidence="1">
    <location>
        <begin position="21"/>
        <end position="324"/>
    </location>
</feature>
<keyword evidence="3" id="KW-1185">Reference proteome</keyword>
<dbReference type="Proteomes" id="UP000199060">
    <property type="component" value="Unassembled WGS sequence"/>
</dbReference>
<organism evidence="2 3">
    <name type="scientific">Algoriphagus faecimaris</name>
    <dbReference type="NCBI Taxonomy" id="686796"/>
    <lineage>
        <taxon>Bacteria</taxon>
        <taxon>Pseudomonadati</taxon>
        <taxon>Bacteroidota</taxon>
        <taxon>Cytophagia</taxon>
        <taxon>Cytophagales</taxon>
        <taxon>Cyclobacteriaceae</taxon>
        <taxon>Algoriphagus</taxon>
    </lineage>
</organism>
<evidence type="ECO:0000313" key="3">
    <source>
        <dbReference type="Proteomes" id="UP000199060"/>
    </source>
</evidence>